<feature type="region of interest" description="Disordered" evidence="1">
    <location>
        <begin position="57"/>
        <end position="108"/>
    </location>
</feature>
<dbReference type="AlphaFoldDB" id="A0ABD1N440"/>
<accession>A0ABD1N440</accession>
<reference evidence="2 3" key="1">
    <citation type="submission" date="2024-08" db="EMBL/GenBank/DDBJ databases">
        <title>Insights into the chromosomal genome structure of Flemingia macrophylla.</title>
        <authorList>
            <person name="Ding Y."/>
            <person name="Zhao Y."/>
            <person name="Bi W."/>
            <person name="Wu M."/>
            <person name="Zhao G."/>
            <person name="Gong Y."/>
            <person name="Li W."/>
            <person name="Zhang P."/>
        </authorList>
    </citation>
    <scope>NUCLEOTIDE SEQUENCE [LARGE SCALE GENOMIC DNA]</scope>
    <source>
        <strain evidence="2">DYQJB</strain>
        <tissue evidence="2">Leaf</tissue>
    </source>
</reference>
<dbReference type="Proteomes" id="UP001603857">
    <property type="component" value="Unassembled WGS sequence"/>
</dbReference>
<comment type="caution">
    <text evidence="2">The sequence shown here is derived from an EMBL/GenBank/DDBJ whole genome shotgun (WGS) entry which is preliminary data.</text>
</comment>
<sequence>MLEPWLEPSWSASLLTMPNPWSEWSQLTSSPTKDEASTTLLYREMCWMNVTQQRAPQLEASHTKWRKTSPVQNQRTCWKKQKTKANHRNTISQQQWLEKQQSESKTQVTNLSADFSSYAATATADDE</sequence>
<evidence type="ECO:0000313" key="3">
    <source>
        <dbReference type="Proteomes" id="UP001603857"/>
    </source>
</evidence>
<dbReference type="EMBL" id="JBGMDY010000002">
    <property type="protein sequence ID" value="KAL2342862.1"/>
    <property type="molecule type" value="Genomic_DNA"/>
</dbReference>
<feature type="compositionally biased region" description="Basic residues" evidence="1">
    <location>
        <begin position="77"/>
        <end position="87"/>
    </location>
</feature>
<organism evidence="2 3">
    <name type="scientific">Flemingia macrophylla</name>
    <dbReference type="NCBI Taxonomy" id="520843"/>
    <lineage>
        <taxon>Eukaryota</taxon>
        <taxon>Viridiplantae</taxon>
        <taxon>Streptophyta</taxon>
        <taxon>Embryophyta</taxon>
        <taxon>Tracheophyta</taxon>
        <taxon>Spermatophyta</taxon>
        <taxon>Magnoliopsida</taxon>
        <taxon>eudicotyledons</taxon>
        <taxon>Gunneridae</taxon>
        <taxon>Pentapetalae</taxon>
        <taxon>rosids</taxon>
        <taxon>fabids</taxon>
        <taxon>Fabales</taxon>
        <taxon>Fabaceae</taxon>
        <taxon>Papilionoideae</taxon>
        <taxon>50 kb inversion clade</taxon>
        <taxon>NPAAA clade</taxon>
        <taxon>indigoferoid/millettioid clade</taxon>
        <taxon>Phaseoleae</taxon>
        <taxon>Flemingia</taxon>
    </lineage>
</organism>
<proteinExistence type="predicted"/>
<gene>
    <name evidence="2" type="ORF">Fmac_004147</name>
</gene>
<keyword evidence="3" id="KW-1185">Reference proteome</keyword>
<evidence type="ECO:0000313" key="2">
    <source>
        <dbReference type="EMBL" id="KAL2342862.1"/>
    </source>
</evidence>
<protein>
    <submittedName>
        <fullName evidence="2">Uncharacterized protein</fullName>
    </submittedName>
</protein>
<evidence type="ECO:0000256" key="1">
    <source>
        <dbReference type="SAM" id="MobiDB-lite"/>
    </source>
</evidence>
<name>A0ABD1N440_9FABA</name>
<feature type="compositionally biased region" description="Polar residues" evidence="1">
    <location>
        <begin position="88"/>
        <end position="108"/>
    </location>
</feature>